<dbReference type="Pfam" id="PF13730">
    <property type="entry name" value="HTH_36"/>
    <property type="match status" value="1"/>
</dbReference>
<dbReference type="Gene3D" id="1.10.10.10">
    <property type="entry name" value="Winged helix-like DNA-binding domain superfamily/Winged helix DNA-binding domain"/>
    <property type="match status" value="1"/>
</dbReference>
<comment type="caution">
    <text evidence="2">The sequence shown here is derived from an EMBL/GenBank/DDBJ whole genome shotgun (WGS) entry which is preliminary data.</text>
</comment>
<dbReference type="Proteomes" id="UP001296967">
    <property type="component" value="Unassembled WGS sequence"/>
</dbReference>
<reference evidence="2" key="2">
    <citation type="journal article" date="2020" name="Microorganisms">
        <title>Osmotic Adaptation and Compatible Solute Biosynthesis of Phototrophic Bacteria as Revealed from Genome Analyses.</title>
        <authorList>
            <person name="Imhoff J.F."/>
            <person name="Rahn T."/>
            <person name="Kunzel S."/>
            <person name="Keller A."/>
            <person name="Neulinger S.C."/>
        </authorList>
    </citation>
    <scope>NUCLEOTIDE SEQUENCE</scope>
    <source>
        <strain evidence="2">DSM 4395</strain>
    </source>
</reference>
<dbReference type="EMBL" id="NHSF01000059">
    <property type="protein sequence ID" value="MBK5931115.1"/>
    <property type="molecule type" value="Genomic_DNA"/>
</dbReference>
<keyword evidence="3" id="KW-1185">Reference proteome</keyword>
<name>A0AAJ0UI06_HALSE</name>
<sequence>MDATVAGVLPTPAASSPDCNRVERTSGQRYSSKKPTHQGWRLHTASIRDLTRSVGGLHPCSTWRLPMSQAATVAQFATSPVDILRWQRALCAEPELTHAARSVATSLSHFINSKSGFAWPSLRTLAKRSKSSLSSVKRALKQLASLGFLQIEPGGCRRTNRYRAVLRRVGAQSVQAPASRAPPAPRAIASRITPCACKRPRRSAR</sequence>
<evidence type="ECO:0000313" key="3">
    <source>
        <dbReference type="Proteomes" id="UP001296967"/>
    </source>
</evidence>
<proteinExistence type="predicted"/>
<dbReference type="AlphaFoldDB" id="A0AAJ0UI06"/>
<evidence type="ECO:0000256" key="1">
    <source>
        <dbReference type="SAM" id="MobiDB-lite"/>
    </source>
</evidence>
<gene>
    <name evidence="2" type="ORF">CCR82_11420</name>
</gene>
<accession>A0AAJ0UI06</accession>
<evidence type="ECO:0008006" key="4">
    <source>
        <dbReference type="Google" id="ProtNLM"/>
    </source>
</evidence>
<organism evidence="2 3">
    <name type="scientific">Halochromatium salexigens</name>
    <name type="common">Chromatium salexigens</name>
    <dbReference type="NCBI Taxonomy" id="49447"/>
    <lineage>
        <taxon>Bacteria</taxon>
        <taxon>Pseudomonadati</taxon>
        <taxon>Pseudomonadota</taxon>
        <taxon>Gammaproteobacteria</taxon>
        <taxon>Chromatiales</taxon>
        <taxon>Chromatiaceae</taxon>
        <taxon>Halochromatium</taxon>
    </lineage>
</organism>
<dbReference type="InterPro" id="IPR036388">
    <property type="entry name" value="WH-like_DNA-bd_sf"/>
</dbReference>
<reference evidence="2" key="1">
    <citation type="submission" date="2017-05" db="EMBL/GenBank/DDBJ databases">
        <authorList>
            <person name="Imhoff J.F."/>
            <person name="Rahn T."/>
            <person name="Kuenzel S."/>
            <person name="Neulinger S.C."/>
        </authorList>
    </citation>
    <scope>NUCLEOTIDE SEQUENCE</scope>
    <source>
        <strain evidence="2">DSM 4395</strain>
    </source>
</reference>
<protein>
    <recommendedName>
        <fullName evidence="4">Helix-turn-helix domain-containing protein</fullName>
    </recommendedName>
</protein>
<evidence type="ECO:0000313" key="2">
    <source>
        <dbReference type="EMBL" id="MBK5931115.1"/>
    </source>
</evidence>
<feature type="region of interest" description="Disordered" evidence="1">
    <location>
        <begin position="1"/>
        <end position="39"/>
    </location>
</feature>